<evidence type="ECO:0000313" key="2">
    <source>
        <dbReference type="Proteomes" id="UP000295304"/>
    </source>
</evidence>
<accession>A0A4R3J416</accession>
<gene>
    <name evidence="1" type="ORF">EDD55_11416</name>
</gene>
<keyword evidence="2" id="KW-1185">Reference proteome</keyword>
<organism evidence="1 2">
    <name type="scientific">Varunaivibrio sulfuroxidans</name>
    <dbReference type="NCBI Taxonomy" id="1773489"/>
    <lineage>
        <taxon>Bacteria</taxon>
        <taxon>Pseudomonadati</taxon>
        <taxon>Pseudomonadota</taxon>
        <taxon>Alphaproteobacteria</taxon>
        <taxon>Rhodospirillales</taxon>
        <taxon>Magnetovibrionaceae</taxon>
        <taxon>Varunaivibrio</taxon>
    </lineage>
</organism>
<name>A0A4R3J416_9PROT</name>
<dbReference type="Proteomes" id="UP000295304">
    <property type="component" value="Unassembled WGS sequence"/>
</dbReference>
<protein>
    <submittedName>
        <fullName evidence="1">Uncharacterized protein</fullName>
    </submittedName>
</protein>
<dbReference type="AlphaFoldDB" id="A0A4R3J416"/>
<proteinExistence type="predicted"/>
<dbReference type="EMBL" id="SLZW01000014">
    <property type="protein sequence ID" value="TCS59965.1"/>
    <property type="molecule type" value="Genomic_DNA"/>
</dbReference>
<comment type="caution">
    <text evidence="1">The sequence shown here is derived from an EMBL/GenBank/DDBJ whole genome shotgun (WGS) entry which is preliminary data.</text>
</comment>
<sequence length="65" mass="7968">MRDGNPSFFRGMLKLHMRSPPLHFKPTIGLEPLYDLFTVHKHYYTHNTHYHNKIMRISVYYFCRI</sequence>
<evidence type="ECO:0000313" key="1">
    <source>
        <dbReference type="EMBL" id="TCS59965.1"/>
    </source>
</evidence>
<reference evidence="1 2" key="1">
    <citation type="submission" date="2019-03" db="EMBL/GenBank/DDBJ databases">
        <title>Genomic Encyclopedia of Type Strains, Phase IV (KMG-IV): sequencing the most valuable type-strain genomes for metagenomic binning, comparative biology and taxonomic classification.</title>
        <authorList>
            <person name="Goeker M."/>
        </authorList>
    </citation>
    <scope>NUCLEOTIDE SEQUENCE [LARGE SCALE GENOMIC DNA]</scope>
    <source>
        <strain evidence="1 2">DSM 101688</strain>
    </source>
</reference>